<comment type="caution">
    <text evidence="2">The sequence shown here is derived from an EMBL/GenBank/DDBJ whole genome shotgun (WGS) entry which is preliminary data.</text>
</comment>
<feature type="transmembrane region" description="Helical" evidence="1">
    <location>
        <begin position="6"/>
        <end position="24"/>
    </location>
</feature>
<keyword evidence="1" id="KW-0472">Membrane</keyword>
<gene>
    <name evidence="2" type="ORF">A2Y99_04565</name>
</gene>
<protein>
    <submittedName>
        <fullName evidence="2">Uncharacterized protein</fullName>
    </submittedName>
</protein>
<sequence length="150" mass="16454">MSKLNLKFKIFILIIIFINGFILTNQDVQAAKKFVSKKGATGTNRVSTNIPAVVRYRPDRLGLLLSFSHFNGMGSVSYSFTYSTNGIQQGAGGTISKDNDPTAQRELLFGTCSGGACRFHNNLSAARLTLTAKLSNGRTAFKSYRIKTYQ</sequence>
<keyword evidence="1" id="KW-1133">Transmembrane helix</keyword>
<evidence type="ECO:0000313" key="3">
    <source>
        <dbReference type="Proteomes" id="UP000178230"/>
    </source>
</evidence>
<evidence type="ECO:0000256" key="1">
    <source>
        <dbReference type="SAM" id="Phobius"/>
    </source>
</evidence>
<dbReference type="EMBL" id="MFIY01000065">
    <property type="protein sequence ID" value="OGF99223.1"/>
    <property type="molecule type" value="Genomic_DNA"/>
</dbReference>
<dbReference type="Proteomes" id="UP000178230">
    <property type="component" value="Unassembled WGS sequence"/>
</dbReference>
<name>A0A1F5YGG2_9BACT</name>
<reference evidence="2 3" key="1">
    <citation type="journal article" date="2016" name="Nat. Commun.">
        <title>Thousands of microbial genomes shed light on interconnected biogeochemical processes in an aquifer system.</title>
        <authorList>
            <person name="Anantharaman K."/>
            <person name="Brown C.T."/>
            <person name="Hug L.A."/>
            <person name="Sharon I."/>
            <person name="Castelle C.J."/>
            <person name="Probst A.J."/>
            <person name="Thomas B.C."/>
            <person name="Singh A."/>
            <person name="Wilkins M.J."/>
            <person name="Karaoz U."/>
            <person name="Brodie E.L."/>
            <person name="Williams K.H."/>
            <person name="Hubbard S.S."/>
            <person name="Banfield J.F."/>
        </authorList>
    </citation>
    <scope>NUCLEOTIDE SEQUENCE [LARGE SCALE GENOMIC DNA]</scope>
</reference>
<proteinExistence type="predicted"/>
<evidence type="ECO:0000313" key="2">
    <source>
        <dbReference type="EMBL" id="OGF99223.1"/>
    </source>
</evidence>
<keyword evidence="1" id="KW-0812">Transmembrane</keyword>
<dbReference type="AlphaFoldDB" id="A0A1F5YGG2"/>
<organism evidence="2 3">
    <name type="scientific">Candidatus Gottesmanbacteria bacterium RBG_13_37_7</name>
    <dbReference type="NCBI Taxonomy" id="1798369"/>
    <lineage>
        <taxon>Bacteria</taxon>
        <taxon>Candidatus Gottesmaniibacteriota</taxon>
    </lineage>
</organism>
<accession>A0A1F5YGG2</accession>